<keyword evidence="1" id="KW-0732">Signal</keyword>
<protein>
    <submittedName>
        <fullName evidence="4">Uncharacterized protein</fullName>
    </submittedName>
</protein>
<dbReference type="AlphaFoldDB" id="A0A538U3Q8"/>
<dbReference type="Pfam" id="PF09977">
    <property type="entry name" value="Tad_C"/>
    <property type="match status" value="1"/>
</dbReference>
<evidence type="ECO:0000259" key="3">
    <source>
        <dbReference type="Pfam" id="PF23981"/>
    </source>
</evidence>
<feature type="signal peptide" evidence="1">
    <location>
        <begin position="1"/>
        <end position="20"/>
    </location>
</feature>
<evidence type="ECO:0000256" key="1">
    <source>
        <dbReference type="SAM" id="SignalP"/>
    </source>
</evidence>
<gene>
    <name evidence="4" type="ORF">E6K81_12375</name>
</gene>
<dbReference type="Proteomes" id="UP000319771">
    <property type="component" value="Unassembled WGS sequence"/>
</dbReference>
<dbReference type="SUPFAM" id="SSF51126">
    <property type="entry name" value="Pectin lyase-like"/>
    <property type="match status" value="1"/>
</dbReference>
<evidence type="ECO:0000313" key="5">
    <source>
        <dbReference type="Proteomes" id="UP000319771"/>
    </source>
</evidence>
<evidence type="ECO:0000313" key="4">
    <source>
        <dbReference type="EMBL" id="TMQ70528.1"/>
    </source>
</evidence>
<dbReference type="InterPro" id="IPR018705">
    <property type="entry name" value="DUF2134_membrane"/>
</dbReference>
<evidence type="ECO:0000259" key="2">
    <source>
        <dbReference type="Pfam" id="PF09977"/>
    </source>
</evidence>
<dbReference type="InterPro" id="IPR055729">
    <property type="entry name" value="DUF7305"/>
</dbReference>
<feature type="domain" description="DUF2134" evidence="2">
    <location>
        <begin position="43"/>
        <end position="132"/>
    </location>
</feature>
<sequence length="386" mass="39926">MVYVFVVLIMACLLAFAALALDGASAWVARAQLQNAVDAGALAGAAALKGGDATAKSTAVQFANNHRAAFQSVAIAPTDVEVGTWDVDKRIFTVKPATSANSVHVSGRTQLRLFLAPIFGQFSMGIRAEATAFSNVLCGPFVGLNKVTMSASSHTDSFDSNKGPYSAGSAGSQGHVCSNGDITMSGSSTIHGDGHPGPGRQVITSGTANVTGSDDPLSEPLSYPPVDFGDVPFNNDNDQVPLSHLGKDPLNANRNFALSGGDFVDLPPGTYYFNKIDISGGSQIRISGPTVIYTTDNVSASGGTFTNLTLDAANLLLYANGATTKLSGSSAWYGVVYAPNSLVDRSGESDYYGSIVGKTLTLSGSGGIHYDEALGRLLPTRVVLVK</sequence>
<dbReference type="Pfam" id="PF23981">
    <property type="entry name" value="DUF7305"/>
    <property type="match status" value="1"/>
</dbReference>
<feature type="chain" id="PRO_5021829350" evidence="1">
    <location>
        <begin position="21"/>
        <end position="386"/>
    </location>
</feature>
<accession>A0A538U3Q8</accession>
<organism evidence="4 5">
    <name type="scientific">Eiseniibacteriota bacterium</name>
    <dbReference type="NCBI Taxonomy" id="2212470"/>
    <lineage>
        <taxon>Bacteria</taxon>
        <taxon>Candidatus Eiseniibacteriota</taxon>
    </lineage>
</organism>
<reference evidence="4 5" key="1">
    <citation type="journal article" date="2019" name="Nat. Microbiol.">
        <title>Mediterranean grassland soil C-N compound turnover is dependent on rainfall and depth, and is mediated by genomically divergent microorganisms.</title>
        <authorList>
            <person name="Diamond S."/>
            <person name="Andeer P.F."/>
            <person name="Li Z."/>
            <person name="Crits-Christoph A."/>
            <person name="Burstein D."/>
            <person name="Anantharaman K."/>
            <person name="Lane K.R."/>
            <person name="Thomas B.C."/>
            <person name="Pan C."/>
            <person name="Northen T.R."/>
            <person name="Banfield J.F."/>
        </authorList>
    </citation>
    <scope>NUCLEOTIDE SEQUENCE [LARGE SCALE GENOMIC DNA]</scope>
    <source>
        <strain evidence="4">WS_11</strain>
    </source>
</reference>
<comment type="caution">
    <text evidence="4">The sequence shown here is derived from an EMBL/GenBank/DDBJ whole genome shotgun (WGS) entry which is preliminary data.</text>
</comment>
<dbReference type="InterPro" id="IPR011050">
    <property type="entry name" value="Pectin_lyase_fold/virulence"/>
</dbReference>
<name>A0A538U3Q8_UNCEI</name>
<proteinExistence type="predicted"/>
<feature type="domain" description="DUF7305" evidence="3">
    <location>
        <begin position="275"/>
        <end position="375"/>
    </location>
</feature>
<dbReference type="EMBL" id="VBPB01000219">
    <property type="protein sequence ID" value="TMQ70528.1"/>
    <property type="molecule type" value="Genomic_DNA"/>
</dbReference>